<reference evidence="2 3" key="1">
    <citation type="submission" date="2017-08" db="EMBL/GenBank/DDBJ databases">
        <authorList>
            <person name="de Groot N.N."/>
        </authorList>
    </citation>
    <scope>NUCLEOTIDE SEQUENCE [LARGE SCALE GENOMIC DNA]</scope>
    <source>
        <strain evidence="2 3">HM2</strain>
    </source>
</reference>
<sequence>MNKINVLFKIILLNVAIWGSLCFGAIGVDQSNLVGLRYGPNLSWGGMINTPIVWGQWVPQANVGLRYTWLEPLGPVNYGQPLGLASAYLKMDASVEVSPFYGGYRAGLGLRPFKVNPQIEFNFVYESYFYFKSNLEMVNADVKGKGHIAETWNSEYILDHVGKSDSSDFDYAQLFDMSIDLSYSLPHGGSIGVGAHYVLSDISTDFEGKSYDYERNIPVFSRDYIIEIQSFGRFPVNDLVSILYEGMYLKTGLLRSGGSVRKESLSYRMVLLGTHFSWNDGLRNFIVKAGMWRRDKKRFYNGSFAQQLLIQLEYKGYFSFPFHSNFSK</sequence>
<gene>
    <name evidence="2" type="ORF">SAMN05661053_1172</name>
</gene>
<proteinExistence type="predicted"/>
<dbReference type="EMBL" id="UHJL01000001">
    <property type="protein sequence ID" value="SUQ19926.1"/>
    <property type="molecule type" value="Genomic_DNA"/>
</dbReference>
<feature type="transmembrane region" description="Helical" evidence="1">
    <location>
        <begin position="6"/>
        <end position="28"/>
    </location>
</feature>
<evidence type="ECO:0000313" key="2">
    <source>
        <dbReference type="EMBL" id="SUQ19926.1"/>
    </source>
</evidence>
<organism evidence="2 3">
    <name type="scientific">Fibrobacter succinogenes</name>
    <name type="common">Bacteroides succinogenes</name>
    <dbReference type="NCBI Taxonomy" id="833"/>
    <lineage>
        <taxon>Bacteria</taxon>
        <taxon>Pseudomonadati</taxon>
        <taxon>Fibrobacterota</taxon>
        <taxon>Fibrobacteria</taxon>
        <taxon>Fibrobacterales</taxon>
        <taxon>Fibrobacteraceae</taxon>
        <taxon>Fibrobacter</taxon>
    </lineage>
</organism>
<evidence type="ECO:0000256" key="1">
    <source>
        <dbReference type="SAM" id="Phobius"/>
    </source>
</evidence>
<keyword evidence="1" id="KW-1133">Transmembrane helix</keyword>
<evidence type="ECO:0000313" key="3">
    <source>
        <dbReference type="Proteomes" id="UP000255423"/>
    </source>
</evidence>
<keyword evidence="1" id="KW-0472">Membrane</keyword>
<dbReference type="Proteomes" id="UP000255423">
    <property type="component" value="Unassembled WGS sequence"/>
</dbReference>
<dbReference type="RefSeq" id="WP_088659704.1">
    <property type="nucleotide sequence ID" value="NZ_UHJL01000001.1"/>
</dbReference>
<protein>
    <submittedName>
        <fullName evidence="2">Uncharacterized protein</fullName>
    </submittedName>
</protein>
<dbReference type="AlphaFoldDB" id="A0A380RWM5"/>
<name>A0A380RWM5_FIBSU</name>
<accession>A0A380RWM5</accession>
<keyword evidence="1" id="KW-0812">Transmembrane</keyword>